<dbReference type="AlphaFoldDB" id="A0A6F8PN41"/>
<accession>A0A6F8PN41</accession>
<dbReference type="EMBL" id="AP021888">
    <property type="protein sequence ID" value="BBP43532.1"/>
    <property type="molecule type" value="Genomic_DNA"/>
</dbReference>
<dbReference type="Proteomes" id="UP000501466">
    <property type="component" value="Chromosome"/>
</dbReference>
<proteinExistence type="predicted"/>
<dbReference type="KEGG" id="tzo:THMIRHAT_12780"/>
<sequence>MAKFIQVNDSTDMNIINWQGVHSAARFTVITSNNPSILTKKVELVDDKIVKTPTAQLIHGRAEVKTFNNLSDFKAVLVSLKSHQALTYGIPINGVTDATVVTSSSYNKLADKTGYISRTNEHFGWPCGPAIMMLDYDPQDGAGALSKDYLIDLLRSNVPGVKAVDLLWWGSSSSLIYNKDTDEQLSGVSGQRIYIMVADGTDIPRAAKVIEQRLWLAGHGYIKITTAGTMLERVPFDMTVYQPSRLDFAAGAHCVAPLEQRRGEPDFIKGMQPLLDTRVALPDLSDAELHRVSDLMTNGKLLARSKADAIRKDYIENKLADAQAFDPKIDIEVVRAEIEKALDGADLPGYWPIVVRMYGEMQPTTVNDILSNKVKYHGAVCLDPIEPDYDGGRTVGKIYSNQQYPSIHSFARGERTFKLVNKRFTVTYAPNQLDVGVEHTLVILSKGSEIFCHGNDMVMLNNTSMVPVNEHLLQHFLGLNFNYEVNGKPINPSKNLVKNIIEVGKLNRLKHLKAITDHPLIRGDLKPMLKPGYDSSTEIMGVFNMDDFPDFERNIDAQRALHHLKVIFEPFREFPFESNADLTVAITAIFSVVLRPILKTCPAFGFDAPLQGSGKTLLATALSVIGTGEIVSAMAPLDSRKEDEVRKRLLSLLIADQQIAIFDNMVGVFDSPSMASVITQEGYSDRELGISHMQDTINNCVFIFTGNNLQMNGDMSRRVLMCRINPQSEQPINRTFDFDPIELARETRPKIIMSVLALVQYWIDAGAPEEKGRAASFSSWDKLVRQPIAFLARTLPESKLVDPMTVMLKNAQANPELDDLFELLYNLAKLYPNQERFKAGELHNNIRHARNGMAGETETNVYETLTGLAGQHAAQSARSIGNQLSYRVDRITKGLVLRSTNVSGSKSYWVEVLDANLATQIASALARVKPGLTISPVAMGFDAGSSEGGVTLPH</sequence>
<evidence type="ECO:0000313" key="1">
    <source>
        <dbReference type="EMBL" id="BBP43532.1"/>
    </source>
</evidence>
<name>A0A6F8PN41_9GAMM</name>
<dbReference type="RefSeq" id="WP_173291321.1">
    <property type="nucleotide sequence ID" value="NZ_AP021888.1"/>
</dbReference>
<gene>
    <name evidence="1" type="ORF">THMIRHAT_12780</name>
</gene>
<reference evidence="2" key="1">
    <citation type="submission" date="2019-11" db="EMBL/GenBank/DDBJ databases">
        <title>Isolation and characterization of two novel species in the genus Thiomicrorhabdus.</title>
        <authorList>
            <person name="Mochizuki J."/>
            <person name="Kojima H."/>
            <person name="Fukui M."/>
        </authorList>
    </citation>
    <scope>NUCLEOTIDE SEQUENCE [LARGE SCALE GENOMIC DNA]</scope>
    <source>
        <strain evidence="2">AkT22</strain>
    </source>
</reference>
<evidence type="ECO:0000313" key="2">
    <source>
        <dbReference type="Proteomes" id="UP000501466"/>
    </source>
</evidence>
<keyword evidence="2" id="KW-1185">Reference proteome</keyword>
<organism evidence="1 2">
    <name type="scientific">Thiosulfativibrio zosterae</name>
    <dbReference type="NCBI Taxonomy" id="2675053"/>
    <lineage>
        <taxon>Bacteria</taxon>
        <taxon>Pseudomonadati</taxon>
        <taxon>Pseudomonadota</taxon>
        <taxon>Gammaproteobacteria</taxon>
        <taxon>Thiotrichales</taxon>
        <taxon>Piscirickettsiaceae</taxon>
        <taxon>Thiosulfativibrio</taxon>
    </lineage>
</organism>
<protein>
    <submittedName>
        <fullName evidence="1">Uncharacterized protein</fullName>
    </submittedName>
</protein>